<feature type="binding site" evidence="5">
    <location>
        <position position="150"/>
    </location>
    <ligand>
        <name>adenosylcob(III)alamin</name>
        <dbReference type="ChEBI" id="CHEBI:18408"/>
    </ligand>
</feature>
<keyword evidence="2 5" id="KW-0456">Lyase</keyword>
<comment type="cofactor">
    <cofactor evidence="5">
        <name>adenosylcob(III)alamin</name>
        <dbReference type="ChEBI" id="CHEBI:18408"/>
    </cofactor>
    <text evidence="5">Binds between the large and small subunits.</text>
</comment>
<dbReference type="Proteomes" id="UP000075411">
    <property type="component" value="Unassembled WGS sequence"/>
</dbReference>
<dbReference type="GO" id="GO:0046336">
    <property type="term" value="P:ethanolamine catabolic process"/>
    <property type="evidence" value="ECO:0007669"/>
    <property type="project" value="UniProtKB-UniRule"/>
</dbReference>
<dbReference type="PANTHER" id="PTHR39330">
    <property type="entry name" value="ETHANOLAMINE AMMONIA-LYASE LIGHT CHAIN"/>
    <property type="match status" value="1"/>
</dbReference>
<dbReference type="NCBIfam" id="NF003971">
    <property type="entry name" value="PRK05465.1"/>
    <property type="match status" value="1"/>
</dbReference>
<dbReference type="EC" id="4.3.1.7" evidence="5"/>
<dbReference type="EMBL" id="LHZT01000128">
    <property type="protein sequence ID" value="KXV56086.1"/>
    <property type="molecule type" value="Genomic_DNA"/>
</dbReference>
<comment type="function">
    <text evidence="5">Catalyzes the deamination of various vicinal amino-alcohols to oxo compounds. Allows this organism to utilize ethanolamine as the sole source of nitrogen and carbon in the presence of external vitamin B12.</text>
</comment>
<dbReference type="InterPro" id="IPR042251">
    <property type="entry name" value="EutC_C"/>
</dbReference>
<comment type="similarity">
    <text evidence="5">Belongs to the EutC family.</text>
</comment>
<organism evidence="6 7">
    <name type="scientific">Acetobacter tropicalis</name>
    <dbReference type="NCBI Taxonomy" id="104102"/>
    <lineage>
        <taxon>Bacteria</taxon>
        <taxon>Pseudomonadati</taxon>
        <taxon>Pseudomonadota</taxon>
        <taxon>Alphaproteobacteria</taxon>
        <taxon>Acetobacterales</taxon>
        <taxon>Acetobacteraceae</taxon>
        <taxon>Acetobacter</taxon>
    </lineage>
</organism>
<comment type="pathway">
    <text evidence="5">Amine and polyamine degradation; ethanolamine degradation.</text>
</comment>
<dbReference type="HAMAP" id="MF_00601">
    <property type="entry name" value="EutC"/>
    <property type="match status" value="1"/>
</dbReference>
<keyword evidence="1 5" id="KW-0846">Cobalamin</keyword>
<dbReference type="OrthoDB" id="114248at2"/>
<dbReference type="InterPro" id="IPR009246">
    <property type="entry name" value="EutC"/>
</dbReference>
<keyword evidence="3 5" id="KW-0170">Cobalt</keyword>
<name>A0A149TSD5_9PROT</name>
<dbReference type="GO" id="GO:0008851">
    <property type="term" value="F:ethanolamine ammonia-lyase activity"/>
    <property type="evidence" value="ECO:0007669"/>
    <property type="project" value="UniProtKB-UniRule"/>
</dbReference>
<dbReference type="PANTHER" id="PTHR39330:SF1">
    <property type="entry name" value="ETHANOLAMINE AMMONIA-LYASE SMALL SUBUNIT"/>
    <property type="match status" value="1"/>
</dbReference>
<dbReference type="GO" id="GO:0006520">
    <property type="term" value="P:amino acid metabolic process"/>
    <property type="evidence" value="ECO:0007669"/>
    <property type="project" value="InterPro"/>
</dbReference>
<dbReference type="PIRSF" id="PIRSF018982">
    <property type="entry name" value="EutC"/>
    <property type="match status" value="1"/>
</dbReference>
<evidence type="ECO:0000256" key="1">
    <source>
        <dbReference type="ARBA" id="ARBA00022628"/>
    </source>
</evidence>
<comment type="subunit">
    <text evidence="5">The basic unit is a heterodimer which dimerizes to form tetramers. The heterotetramers trimerize; 6 large subunits form a core ring with 6 small subunits projecting outwards.</text>
</comment>
<keyword evidence="4 5" id="KW-1283">Bacterial microcompartment</keyword>
<evidence type="ECO:0000256" key="4">
    <source>
        <dbReference type="ARBA" id="ARBA00024446"/>
    </source>
</evidence>
<dbReference type="Pfam" id="PF05985">
    <property type="entry name" value="EutC"/>
    <property type="match status" value="1"/>
</dbReference>
<evidence type="ECO:0000256" key="2">
    <source>
        <dbReference type="ARBA" id="ARBA00023239"/>
    </source>
</evidence>
<dbReference type="Gene3D" id="3.40.50.11240">
    <property type="entry name" value="Ethanolamine ammonia-lyase light chain (EutC)"/>
    <property type="match status" value="1"/>
</dbReference>
<proteinExistence type="inferred from homology"/>
<comment type="catalytic activity">
    <reaction evidence="5">
        <text>ethanolamine = acetaldehyde + NH4(+)</text>
        <dbReference type="Rhea" id="RHEA:15313"/>
        <dbReference type="ChEBI" id="CHEBI:15343"/>
        <dbReference type="ChEBI" id="CHEBI:28938"/>
        <dbReference type="ChEBI" id="CHEBI:57603"/>
        <dbReference type="EC" id="4.3.1.7"/>
    </reaction>
</comment>
<dbReference type="RefSeq" id="WP_035378851.1">
    <property type="nucleotide sequence ID" value="NZ_JACAOJ010000017.1"/>
</dbReference>
<comment type="caution">
    <text evidence="6">The sequence shown here is derived from an EMBL/GenBank/DDBJ whole genome shotgun (WGS) entry which is preliminary data.</text>
</comment>
<reference evidence="6 7" key="1">
    <citation type="submission" date="2015-06" db="EMBL/GenBank/DDBJ databases">
        <title>Improved classification and identification of acetic acid bacteria using matrix-assisted laser desorption/ionization time-of-flight mass spectrometry; Gluconobacter nephelii and Gluconobacter uchimurae are later heterotypic synonyms of Gluconobacter japonicus and Gluconobacter oxydans, respectively.</title>
        <authorList>
            <person name="Li L."/>
            <person name="Cleenwerck I."/>
            <person name="De Vuyst L."/>
            <person name="Vandamme P."/>
        </authorList>
    </citation>
    <scope>NUCLEOTIDE SEQUENCE [LARGE SCALE GENOMIC DNA]</scope>
    <source>
        <strain evidence="6 7">LMG 1663</strain>
    </source>
</reference>
<protein>
    <recommendedName>
        <fullName evidence="5">Ethanolamine ammonia-lyase small subunit</fullName>
        <shortName evidence="5">EAL small subunit</shortName>
        <ecNumber evidence="5">4.3.1.7</ecNumber>
    </recommendedName>
</protein>
<dbReference type="AlphaFoldDB" id="A0A149TSD5"/>
<dbReference type="GO" id="GO:0009350">
    <property type="term" value="C:ethanolamine ammonia-lyase complex"/>
    <property type="evidence" value="ECO:0007669"/>
    <property type="project" value="UniProtKB-UniRule"/>
</dbReference>
<dbReference type="GO" id="GO:0031471">
    <property type="term" value="C:ethanolamine degradation polyhedral organelle"/>
    <property type="evidence" value="ECO:0007669"/>
    <property type="project" value="UniProtKB-UniRule"/>
</dbReference>
<dbReference type="GeneID" id="89478957"/>
<accession>A0A149TSD5</accession>
<sequence>MSQLAQDPWGPLRRYTHARIGLPRTGDSIAGSEVRALQAAHACARRAVHACLDPAKLAVGDSFIEVRSQAKDRSEFVRRPDLGRRLDGPSIALLKQIAPAGPWDVVLVAADGLSAVAVERQAPPLQNAVRAALAHTWRIAPLVVAHNARVALGDEIGALLGVRCVVMMIGERPGLSVSDSLSLYMTWNPHVGRQDSERNCISNIHARGLSIGEGCHKLCWLLKSARKLGYTGVALKDESTNMTLLPETKTP</sequence>
<dbReference type="GO" id="GO:0031419">
    <property type="term" value="F:cobalamin binding"/>
    <property type="evidence" value="ECO:0007669"/>
    <property type="project" value="UniProtKB-UniRule"/>
</dbReference>
<feature type="binding site" evidence="5">
    <location>
        <position position="200"/>
    </location>
    <ligand>
        <name>adenosylcob(III)alamin</name>
        <dbReference type="ChEBI" id="CHEBI:18408"/>
    </ligand>
</feature>
<comment type="subcellular location">
    <subcellularLocation>
        <location evidence="5">Bacterial microcompartment</location>
    </subcellularLocation>
</comment>
<evidence type="ECO:0000256" key="3">
    <source>
        <dbReference type="ARBA" id="ARBA00023285"/>
    </source>
</evidence>
<feature type="binding site" evidence="5">
    <location>
        <position position="171"/>
    </location>
    <ligand>
        <name>adenosylcob(III)alamin</name>
        <dbReference type="ChEBI" id="CHEBI:18408"/>
    </ligand>
</feature>
<dbReference type="InterPro" id="IPR042255">
    <property type="entry name" value="EutC_N"/>
</dbReference>
<dbReference type="PATRIC" id="fig|104102.12.peg.3111"/>
<evidence type="ECO:0000256" key="5">
    <source>
        <dbReference type="HAMAP-Rule" id="MF_00601"/>
    </source>
</evidence>
<evidence type="ECO:0000313" key="7">
    <source>
        <dbReference type="Proteomes" id="UP000075411"/>
    </source>
</evidence>
<evidence type="ECO:0000313" key="6">
    <source>
        <dbReference type="EMBL" id="KXV56086.1"/>
    </source>
</evidence>
<gene>
    <name evidence="5" type="primary">eutC</name>
    <name evidence="6" type="ORF">AD947_12235</name>
</gene>
<dbReference type="UniPathway" id="UPA00560"/>
<dbReference type="Gene3D" id="1.10.30.40">
    <property type="entry name" value="Ethanolamine ammonia-lyase light chain (EutC), N-terminal domain"/>
    <property type="match status" value="1"/>
</dbReference>